<feature type="transmembrane region" description="Helical" evidence="2">
    <location>
        <begin position="51"/>
        <end position="72"/>
    </location>
</feature>
<proteinExistence type="predicted"/>
<name>A0ABS9Q511_9MICO</name>
<keyword evidence="2" id="KW-1133">Transmembrane helix</keyword>
<protein>
    <recommendedName>
        <fullName evidence="5">Translation initiation factor IF-2</fullName>
    </recommendedName>
</protein>
<keyword evidence="4" id="KW-1185">Reference proteome</keyword>
<keyword evidence="2" id="KW-0472">Membrane</keyword>
<sequence>MIEQPWWAEGPADHEPRSGGTVSDTEVSLRLGAVYSEAEIDPEQGSTARSVIVGGVVLLTAVVLTAALAGIASRPGVDLQGLVPASRPDLSSHLHVRATQPAPGATAVAPQPLPPAGGEAPTTSAPVTSAPSAAESVEPGAQAVRRAPGAGVAPAATNRPAGPAAASAPSAGSAEDPLRPASRRTMPAASTSFGGHGRSSAAKNPARVDAQKGHRGHSTPPRGAGRAAQGRRDGATTAPVRRSSPQAARSTPKASPVKPGRRVGHGPARPGRGPRAH</sequence>
<accession>A0ABS9Q511</accession>
<dbReference type="RefSeq" id="WP_239264675.1">
    <property type="nucleotide sequence ID" value="NZ_JAKRCV010000034.1"/>
</dbReference>
<dbReference type="EMBL" id="JAKRCV010000034">
    <property type="protein sequence ID" value="MCG7322422.1"/>
    <property type="molecule type" value="Genomic_DNA"/>
</dbReference>
<evidence type="ECO:0000313" key="4">
    <source>
        <dbReference type="Proteomes" id="UP001521931"/>
    </source>
</evidence>
<evidence type="ECO:0000256" key="1">
    <source>
        <dbReference type="SAM" id="MobiDB-lite"/>
    </source>
</evidence>
<dbReference type="Proteomes" id="UP001521931">
    <property type="component" value="Unassembled WGS sequence"/>
</dbReference>
<feature type="region of interest" description="Disordered" evidence="1">
    <location>
        <begin position="102"/>
        <end position="277"/>
    </location>
</feature>
<reference evidence="3 4" key="1">
    <citation type="submission" date="2022-02" db="EMBL/GenBank/DDBJ databases">
        <title>Uncovering new skin microbiome diversity through culturing and metagenomics.</title>
        <authorList>
            <person name="Conlan S."/>
            <person name="Deming C."/>
            <person name="Nisc Comparative Sequencing Program N."/>
            <person name="Segre J.A."/>
        </authorList>
    </citation>
    <scope>NUCLEOTIDE SEQUENCE [LARGE SCALE GENOMIC DNA]</scope>
    <source>
        <strain evidence="3 4">ACRQZ</strain>
    </source>
</reference>
<evidence type="ECO:0000256" key="2">
    <source>
        <dbReference type="SAM" id="Phobius"/>
    </source>
</evidence>
<evidence type="ECO:0008006" key="5">
    <source>
        <dbReference type="Google" id="ProtNLM"/>
    </source>
</evidence>
<feature type="region of interest" description="Disordered" evidence="1">
    <location>
        <begin position="1"/>
        <end position="24"/>
    </location>
</feature>
<feature type="compositionally biased region" description="Polar residues" evidence="1">
    <location>
        <begin position="243"/>
        <end position="253"/>
    </location>
</feature>
<gene>
    <name evidence="3" type="ORF">MHL29_11090</name>
</gene>
<feature type="compositionally biased region" description="Low complexity" evidence="1">
    <location>
        <begin position="119"/>
        <end position="174"/>
    </location>
</feature>
<comment type="caution">
    <text evidence="3">The sequence shown here is derived from an EMBL/GenBank/DDBJ whole genome shotgun (WGS) entry which is preliminary data.</text>
</comment>
<keyword evidence="2" id="KW-0812">Transmembrane</keyword>
<evidence type="ECO:0000313" key="3">
    <source>
        <dbReference type="EMBL" id="MCG7322422.1"/>
    </source>
</evidence>
<organism evidence="3 4">
    <name type="scientific">Arsenicicoccus bolidensis</name>
    <dbReference type="NCBI Taxonomy" id="229480"/>
    <lineage>
        <taxon>Bacteria</taxon>
        <taxon>Bacillati</taxon>
        <taxon>Actinomycetota</taxon>
        <taxon>Actinomycetes</taxon>
        <taxon>Micrococcales</taxon>
        <taxon>Intrasporangiaceae</taxon>
        <taxon>Arsenicicoccus</taxon>
    </lineage>
</organism>